<sequence length="216" mass="20797">MGGFSVIVFAACLLVSNVGVSSGFVFLPGFGFPHPVNAFQQARDIQSFVHNQIRSMTPFAGGVPVPVGPGVHVFNGPNGAGVVSAAGAGGGVVSTGTGGGTVVSTSTGGGTGGFVSTLGGGGGHYGGGSTFVSSGGPKGGFGVIQTSSNIDGKQSGQVLINENGKVTAYELPPGGGTVFTVQSNKGGPGVASSSYSSSYSNGDGEKSSEGGVIDDN</sequence>
<evidence type="ECO:0000256" key="2">
    <source>
        <dbReference type="SAM" id="SignalP"/>
    </source>
</evidence>
<keyword evidence="2" id="KW-0732">Signal</keyword>
<evidence type="ECO:0000256" key="1">
    <source>
        <dbReference type="SAM" id="MobiDB-lite"/>
    </source>
</evidence>
<protein>
    <submittedName>
        <fullName evidence="3">Seroin transcript 1A</fullName>
    </submittedName>
</protein>
<dbReference type="EMBL" id="MG649321">
    <property type="protein sequence ID" value="AXY94646.1"/>
    <property type="molecule type" value="mRNA"/>
</dbReference>
<dbReference type="AlphaFoldDB" id="A0A455LAN7"/>
<accession>A0A455LAN7</accession>
<feature type="region of interest" description="Disordered" evidence="1">
    <location>
        <begin position="182"/>
        <end position="216"/>
    </location>
</feature>
<feature type="signal peptide" evidence="2">
    <location>
        <begin position="1"/>
        <end position="23"/>
    </location>
</feature>
<proteinExistence type="evidence at transcript level"/>
<gene>
    <name evidence="3" type="primary">Sn 1</name>
</gene>
<reference evidence="3" key="1">
    <citation type="submission" date="2017-12" db="EMBL/GenBank/DDBJ databases">
        <title>Several types of seroins are common silk components.</title>
        <authorList>
            <person name="Zurovec M."/>
            <person name="Kucerova L."/>
            <person name="Kludkiewicz B."/>
            <person name="Strnad H."/>
            <person name="sehnal F."/>
        </authorList>
    </citation>
    <scope>NUCLEOTIDE SEQUENCE</scope>
    <source>
        <tissue evidence="3">Larval silk glands</tissue>
    </source>
</reference>
<name>A0A455LAN7_9NEOP</name>
<organism evidence="3">
    <name type="scientific">Phymatopus californicus</name>
    <dbReference type="NCBI Taxonomy" id="1407613"/>
    <lineage>
        <taxon>Eukaryota</taxon>
        <taxon>Metazoa</taxon>
        <taxon>Ecdysozoa</taxon>
        <taxon>Arthropoda</taxon>
        <taxon>Hexapoda</taxon>
        <taxon>Insecta</taxon>
        <taxon>Pterygota</taxon>
        <taxon>Neoptera</taxon>
        <taxon>Endopterygota</taxon>
        <taxon>Lepidoptera</taxon>
        <taxon>Glossata</taxon>
        <taxon>Exoporia</taxon>
        <taxon>Hepialoidea</taxon>
        <taxon>Hepialidae</taxon>
        <taxon>Phymatopus</taxon>
    </lineage>
</organism>
<evidence type="ECO:0000313" key="3">
    <source>
        <dbReference type="EMBL" id="AXY94646.1"/>
    </source>
</evidence>
<feature type="chain" id="PRO_5019825016" evidence="2">
    <location>
        <begin position="24"/>
        <end position="216"/>
    </location>
</feature>